<reference evidence="2" key="1">
    <citation type="journal article" date="2019" name="Int. J. Syst. Evol. Microbiol.">
        <title>The Global Catalogue of Microorganisms (GCM) 10K type strain sequencing project: providing services to taxonomists for standard genome sequencing and annotation.</title>
        <authorList>
            <consortium name="The Broad Institute Genomics Platform"/>
            <consortium name="The Broad Institute Genome Sequencing Center for Infectious Disease"/>
            <person name="Wu L."/>
            <person name="Ma J."/>
        </authorList>
    </citation>
    <scope>NUCLEOTIDE SEQUENCE [LARGE SCALE GENOMIC DNA]</scope>
    <source>
        <strain evidence="2">KCTC 52925</strain>
    </source>
</reference>
<proteinExistence type="predicted"/>
<dbReference type="InterPro" id="IPR048012">
    <property type="entry name" value="BfmA-like_N"/>
</dbReference>
<dbReference type="NCBIfam" id="NF041200">
    <property type="entry name" value="mob_BfmA_Nterm"/>
    <property type="match status" value="1"/>
</dbReference>
<keyword evidence="2" id="KW-1185">Reference proteome</keyword>
<dbReference type="EMBL" id="JBHUOJ010000040">
    <property type="protein sequence ID" value="MFD2835432.1"/>
    <property type="molecule type" value="Genomic_DNA"/>
</dbReference>
<gene>
    <name evidence="1" type="ORF">ACFSYS_19225</name>
</gene>
<sequence>MDREYKKEQFETLKIKSSVAKKFRRFSRAISKSQSVSLLLMIEFFEEHGISPAESMGPKMQTLEHLIKKRINGVIAILKDIEKGQTKPTVAMLQSLFEETAPKKQPLILERKFVEKKKEVRLPAGEAGFQEKRNPNNEL</sequence>
<accession>A0ABW5X9U7</accession>
<evidence type="ECO:0000313" key="2">
    <source>
        <dbReference type="Proteomes" id="UP001597438"/>
    </source>
</evidence>
<name>A0ABW5X9U7_9FLAO</name>
<dbReference type="RefSeq" id="WP_251742524.1">
    <property type="nucleotide sequence ID" value="NZ_JBHUOJ010000040.1"/>
</dbReference>
<organism evidence="1 2">
    <name type="scientific">Christiangramia antarctica</name>
    <dbReference type="NCBI Taxonomy" id="2058158"/>
    <lineage>
        <taxon>Bacteria</taxon>
        <taxon>Pseudomonadati</taxon>
        <taxon>Bacteroidota</taxon>
        <taxon>Flavobacteriia</taxon>
        <taxon>Flavobacteriales</taxon>
        <taxon>Flavobacteriaceae</taxon>
        <taxon>Christiangramia</taxon>
    </lineage>
</organism>
<protein>
    <submittedName>
        <fullName evidence="1">BfmA/BtgA family mobilization protein</fullName>
    </submittedName>
</protein>
<dbReference type="Proteomes" id="UP001597438">
    <property type="component" value="Unassembled WGS sequence"/>
</dbReference>
<comment type="caution">
    <text evidence="1">The sequence shown here is derived from an EMBL/GenBank/DDBJ whole genome shotgun (WGS) entry which is preliminary data.</text>
</comment>
<evidence type="ECO:0000313" key="1">
    <source>
        <dbReference type="EMBL" id="MFD2835432.1"/>
    </source>
</evidence>